<name>C1BNB9_CALRO</name>
<dbReference type="EMBL" id="BT076098">
    <property type="protein sequence ID" value="ACO10522.1"/>
    <property type="molecule type" value="mRNA"/>
</dbReference>
<dbReference type="PROSITE" id="PS50222">
    <property type="entry name" value="EF_HAND_2"/>
    <property type="match status" value="2"/>
</dbReference>
<evidence type="ECO:0000259" key="10">
    <source>
        <dbReference type="PROSITE" id="PS50222"/>
    </source>
</evidence>
<dbReference type="InterPro" id="IPR000868">
    <property type="entry name" value="Isochorismatase-like_dom"/>
</dbReference>
<evidence type="ECO:0000256" key="2">
    <source>
        <dbReference type="ARBA" id="ARBA00022642"/>
    </source>
</evidence>
<dbReference type="InterPro" id="IPR052347">
    <property type="entry name" value="Isochorismatase_Nicotinamidase"/>
</dbReference>
<dbReference type="CDD" id="cd00051">
    <property type="entry name" value="EFh"/>
    <property type="match status" value="1"/>
</dbReference>
<keyword evidence="4" id="KW-0378">Hydrolase</keyword>
<dbReference type="SUPFAM" id="SSF52499">
    <property type="entry name" value="Isochorismatase-like hydrolases"/>
    <property type="match status" value="1"/>
</dbReference>
<feature type="region of interest" description="Disordered" evidence="9">
    <location>
        <begin position="365"/>
        <end position="395"/>
    </location>
</feature>
<comment type="pathway">
    <text evidence="6">Cofactor biosynthesis; nicotinate biosynthesis; nicotinate from nicotinamide: step 1/1.</text>
</comment>
<dbReference type="PANTHER" id="PTHR11080:SF2">
    <property type="entry name" value="LD05707P"/>
    <property type="match status" value="1"/>
</dbReference>
<dbReference type="PANTHER" id="PTHR11080">
    <property type="entry name" value="PYRAZINAMIDASE/NICOTINAMIDASE"/>
    <property type="match status" value="1"/>
</dbReference>
<evidence type="ECO:0000256" key="4">
    <source>
        <dbReference type="ARBA" id="ARBA00022801"/>
    </source>
</evidence>
<dbReference type="GO" id="GO:0008936">
    <property type="term" value="F:nicotinamidase activity"/>
    <property type="evidence" value="ECO:0007669"/>
    <property type="project" value="UniProtKB-EC"/>
</dbReference>
<dbReference type="InterPro" id="IPR018247">
    <property type="entry name" value="EF_Hand_1_Ca_BS"/>
</dbReference>
<proteinExistence type="evidence at transcript level"/>
<dbReference type="Gene3D" id="1.10.238.10">
    <property type="entry name" value="EF-hand"/>
    <property type="match status" value="1"/>
</dbReference>
<dbReference type="EC" id="3.5.1.19" evidence="7"/>
<dbReference type="Pfam" id="PF13499">
    <property type="entry name" value="EF-hand_7"/>
    <property type="match status" value="1"/>
</dbReference>
<feature type="domain" description="EF-hand" evidence="10">
    <location>
        <begin position="63"/>
        <end position="98"/>
    </location>
</feature>
<evidence type="ECO:0000256" key="5">
    <source>
        <dbReference type="ARBA" id="ARBA00022837"/>
    </source>
</evidence>
<dbReference type="SUPFAM" id="SSF47473">
    <property type="entry name" value="EF-hand"/>
    <property type="match status" value="1"/>
</dbReference>
<dbReference type="Pfam" id="PF00857">
    <property type="entry name" value="Isochorismatase"/>
    <property type="match status" value="1"/>
</dbReference>
<gene>
    <name evidence="11" type="primary">PNCA</name>
</gene>
<accession>C1BNB9</accession>
<keyword evidence="5" id="KW-0106">Calcium</keyword>
<dbReference type="GO" id="GO:0019363">
    <property type="term" value="P:pyridine nucleotide biosynthetic process"/>
    <property type="evidence" value="ECO:0007669"/>
    <property type="project" value="UniProtKB-KW"/>
</dbReference>
<keyword evidence="3" id="KW-0479">Metal-binding</keyword>
<dbReference type="Gene3D" id="3.40.50.850">
    <property type="entry name" value="Isochorismatase-like"/>
    <property type="match status" value="1"/>
</dbReference>
<dbReference type="PROSITE" id="PS00018">
    <property type="entry name" value="EF_HAND_1"/>
    <property type="match status" value="1"/>
</dbReference>
<reference evidence="11" key="1">
    <citation type="submission" date="2009-03" db="EMBL/GenBank/DDBJ databases">
        <title>Caligus rogercresseyi ESTs and full-length cDNAs.</title>
        <authorList>
            <person name="Yasuike M."/>
            <person name="von Schalburg K."/>
            <person name="Cooper G."/>
            <person name="Leong J."/>
            <person name="Jones S.R.M."/>
            <person name="Koop B.F."/>
        </authorList>
    </citation>
    <scope>NUCLEOTIDE SEQUENCE</scope>
    <source>
        <tissue evidence="11">Whole tissue</tissue>
    </source>
</reference>
<protein>
    <recommendedName>
        <fullName evidence="7">nicotinamidase</fullName>
        <ecNumber evidence="7">3.5.1.19</ecNumber>
    </recommendedName>
    <alternativeName>
        <fullName evidence="8">Nicotinamide deamidase</fullName>
    </alternativeName>
</protein>
<keyword evidence="2" id="KW-0662">Pyridine nucleotide biosynthesis</keyword>
<dbReference type="InterPro" id="IPR011992">
    <property type="entry name" value="EF-hand-dom_pair"/>
</dbReference>
<sequence>MDLIKIFDIQSSGREEEQDEDNSIMEACFKAFDKDEDNSLNISEFSSLLKALFRNEKGKPYTVNEQMCNDIFNIFNRQGDGSMNKEEFAYCWNNWIKKIVRPKSALVIVDVQNDFISGSLSISDCPAGENGEEVVPPINKLIESVPFDMICYSLDWHPLDHISFVDNVHTRKLAPESKIKDPNKASVRETVVFEGPPKTEQILWPAHCVQESWGAELHKDLKQAENAIIIHKGCNPDLDSYSAFFDNKKLGHTKLEEILRNANIQDLYICGIATDVYVASTAKHAIELGFRTILMEDCSRGITTEDIQRTFENITSNRGLVLNSPMVKPMVQGRDRRLELGFQLAIECRKKILYCPKNKNSKFNPVPVDDMGRPLKPLPSKEETLGNNPPIETTA</sequence>
<evidence type="ECO:0000256" key="8">
    <source>
        <dbReference type="ARBA" id="ARBA00043224"/>
    </source>
</evidence>
<feature type="compositionally biased region" description="Polar residues" evidence="9">
    <location>
        <begin position="385"/>
        <end position="395"/>
    </location>
</feature>
<dbReference type="InterPro" id="IPR036380">
    <property type="entry name" value="Isochorismatase-like_sf"/>
</dbReference>
<feature type="domain" description="EF-hand" evidence="10">
    <location>
        <begin position="20"/>
        <end position="55"/>
    </location>
</feature>
<dbReference type="AlphaFoldDB" id="C1BNB9"/>
<evidence type="ECO:0000256" key="1">
    <source>
        <dbReference type="ARBA" id="ARBA00006336"/>
    </source>
</evidence>
<evidence type="ECO:0000313" key="11">
    <source>
        <dbReference type="EMBL" id="ACO10522.1"/>
    </source>
</evidence>
<evidence type="ECO:0000256" key="6">
    <source>
        <dbReference type="ARBA" id="ARBA00037900"/>
    </source>
</evidence>
<organism evidence="11">
    <name type="scientific">Caligus rogercresseyi</name>
    <name type="common">Sea louse</name>
    <dbReference type="NCBI Taxonomy" id="217165"/>
    <lineage>
        <taxon>Eukaryota</taxon>
        <taxon>Metazoa</taxon>
        <taxon>Ecdysozoa</taxon>
        <taxon>Arthropoda</taxon>
        <taxon>Crustacea</taxon>
        <taxon>Multicrustacea</taxon>
        <taxon>Hexanauplia</taxon>
        <taxon>Copepoda</taxon>
        <taxon>Siphonostomatoida</taxon>
        <taxon>Caligidae</taxon>
        <taxon>Caligus</taxon>
    </lineage>
</organism>
<evidence type="ECO:0000256" key="3">
    <source>
        <dbReference type="ARBA" id="ARBA00022723"/>
    </source>
</evidence>
<evidence type="ECO:0000256" key="7">
    <source>
        <dbReference type="ARBA" id="ARBA00039017"/>
    </source>
</evidence>
<comment type="similarity">
    <text evidence="1">Belongs to the isochorismatase family.</text>
</comment>
<dbReference type="GO" id="GO:0005509">
    <property type="term" value="F:calcium ion binding"/>
    <property type="evidence" value="ECO:0007669"/>
    <property type="project" value="InterPro"/>
</dbReference>
<evidence type="ECO:0000256" key="9">
    <source>
        <dbReference type="SAM" id="MobiDB-lite"/>
    </source>
</evidence>
<dbReference type="CDD" id="cd01011">
    <property type="entry name" value="nicotinamidase"/>
    <property type="match status" value="1"/>
</dbReference>
<dbReference type="InterPro" id="IPR002048">
    <property type="entry name" value="EF_hand_dom"/>
</dbReference>